<evidence type="ECO:0000313" key="7">
    <source>
        <dbReference type="Proteomes" id="UP001294412"/>
    </source>
</evidence>
<dbReference type="EMBL" id="JAXLPB010000002">
    <property type="protein sequence ID" value="MDY8108787.1"/>
    <property type="molecule type" value="Genomic_DNA"/>
</dbReference>
<proteinExistence type="predicted"/>
<dbReference type="SMART" id="SM00421">
    <property type="entry name" value="HTH_LUXR"/>
    <property type="match status" value="1"/>
</dbReference>
<feature type="compositionally biased region" description="Basic and acidic residues" evidence="3">
    <location>
        <begin position="304"/>
        <end position="316"/>
    </location>
</feature>
<protein>
    <submittedName>
        <fullName evidence="6">Response regulator transcription factor</fullName>
    </submittedName>
</protein>
<feature type="domain" description="HTH luxR-type" evidence="4">
    <location>
        <begin position="183"/>
        <end position="248"/>
    </location>
</feature>
<feature type="region of interest" description="Disordered" evidence="3">
    <location>
        <begin position="137"/>
        <end position="171"/>
    </location>
</feature>
<sequence length="324" mass="35768">MLLLQEENFDVLLCVSHPDEIRLARGDDSENLLILLCEERLSPELSDALSMLRRTYPRSRIVLLLQDYDSAARERAERLGADGLLSKCISRHVLMRSIELIMLGEHVFSSTPGVPARAVLEERRVSAAAQPLPLETQRARPRHDAVAAGRPGPVMPRAGDRKGGSGFERAGTHPWIDASAKELSERRDTLSGRETEILLCLVDGLSNKMIARQCGITDATVKVHLKAILRKIKVQNRTQAAVWAMQKIGAGHLAAHGDGKAPMDEADHGDYADGHETDDHPAALSTGRRLREMAPMAQMPPQVHSDHDYYKDHRPSGIETLSTD</sequence>
<organism evidence="6 7">
    <name type="scientific">Fulvimarina uroteuthidis</name>
    <dbReference type="NCBI Taxonomy" id="3098149"/>
    <lineage>
        <taxon>Bacteria</taxon>
        <taxon>Pseudomonadati</taxon>
        <taxon>Pseudomonadota</taxon>
        <taxon>Alphaproteobacteria</taxon>
        <taxon>Hyphomicrobiales</taxon>
        <taxon>Aurantimonadaceae</taxon>
        <taxon>Fulvimarina</taxon>
    </lineage>
</organism>
<dbReference type="InterPro" id="IPR036388">
    <property type="entry name" value="WH-like_DNA-bd_sf"/>
</dbReference>
<keyword evidence="7" id="KW-1185">Reference proteome</keyword>
<dbReference type="Pfam" id="PF00196">
    <property type="entry name" value="GerE"/>
    <property type="match status" value="1"/>
</dbReference>
<feature type="domain" description="Response regulatory" evidence="5">
    <location>
        <begin position="1"/>
        <end position="102"/>
    </location>
</feature>
<evidence type="ECO:0000256" key="3">
    <source>
        <dbReference type="SAM" id="MobiDB-lite"/>
    </source>
</evidence>
<dbReference type="SUPFAM" id="SSF52172">
    <property type="entry name" value="CheY-like"/>
    <property type="match status" value="1"/>
</dbReference>
<evidence type="ECO:0000256" key="1">
    <source>
        <dbReference type="ARBA" id="ARBA00023125"/>
    </source>
</evidence>
<feature type="compositionally biased region" description="Basic and acidic residues" evidence="3">
    <location>
        <begin position="255"/>
        <end position="281"/>
    </location>
</feature>
<dbReference type="InterPro" id="IPR039420">
    <property type="entry name" value="WalR-like"/>
</dbReference>
<comment type="caution">
    <text evidence="6">The sequence shown here is derived from an EMBL/GenBank/DDBJ whole genome shotgun (WGS) entry which is preliminary data.</text>
</comment>
<evidence type="ECO:0000259" key="5">
    <source>
        <dbReference type="PROSITE" id="PS50110"/>
    </source>
</evidence>
<feature type="region of interest" description="Disordered" evidence="3">
    <location>
        <begin position="255"/>
        <end position="283"/>
    </location>
</feature>
<dbReference type="InterPro" id="IPR000792">
    <property type="entry name" value="Tscrpt_reg_LuxR_C"/>
</dbReference>
<evidence type="ECO:0000313" key="6">
    <source>
        <dbReference type="EMBL" id="MDY8108787.1"/>
    </source>
</evidence>
<feature type="region of interest" description="Disordered" evidence="3">
    <location>
        <begin position="298"/>
        <end position="324"/>
    </location>
</feature>
<name>A0ABU5I0B0_9HYPH</name>
<dbReference type="Gene3D" id="3.40.50.2300">
    <property type="match status" value="1"/>
</dbReference>
<accession>A0ABU5I0B0</accession>
<evidence type="ECO:0000256" key="2">
    <source>
        <dbReference type="PROSITE-ProRule" id="PRU00169"/>
    </source>
</evidence>
<dbReference type="PANTHER" id="PTHR43214:SF42">
    <property type="entry name" value="TRANSCRIPTIONAL REGULATORY PROTEIN DESR"/>
    <property type="match status" value="1"/>
</dbReference>
<dbReference type="CDD" id="cd06170">
    <property type="entry name" value="LuxR_C_like"/>
    <property type="match status" value="1"/>
</dbReference>
<dbReference type="PROSITE" id="PS50043">
    <property type="entry name" value="HTH_LUXR_2"/>
    <property type="match status" value="1"/>
</dbReference>
<gene>
    <name evidence="6" type="ORF">U0C82_06465</name>
</gene>
<evidence type="ECO:0000259" key="4">
    <source>
        <dbReference type="PROSITE" id="PS50043"/>
    </source>
</evidence>
<dbReference type="InterPro" id="IPR016032">
    <property type="entry name" value="Sig_transdc_resp-reg_C-effctor"/>
</dbReference>
<dbReference type="PROSITE" id="PS50110">
    <property type="entry name" value="RESPONSE_REGULATORY"/>
    <property type="match status" value="1"/>
</dbReference>
<dbReference type="InterPro" id="IPR011006">
    <property type="entry name" value="CheY-like_superfamily"/>
</dbReference>
<dbReference type="PROSITE" id="PS00622">
    <property type="entry name" value="HTH_LUXR_1"/>
    <property type="match status" value="1"/>
</dbReference>
<dbReference type="InterPro" id="IPR001789">
    <property type="entry name" value="Sig_transdc_resp-reg_receiver"/>
</dbReference>
<dbReference type="PANTHER" id="PTHR43214">
    <property type="entry name" value="TWO-COMPONENT RESPONSE REGULATOR"/>
    <property type="match status" value="1"/>
</dbReference>
<comment type="caution">
    <text evidence="2">Lacks conserved residue(s) required for the propagation of feature annotation.</text>
</comment>
<dbReference type="PRINTS" id="PR00038">
    <property type="entry name" value="HTHLUXR"/>
</dbReference>
<dbReference type="Proteomes" id="UP001294412">
    <property type="component" value="Unassembled WGS sequence"/>
</dbReference>
<keyword evidence="1" id="KW-0238">DNA-binding</keyword>
<dbReference type="Gene3D" id="1.10.10.10">
    <property type="entry name" value="Winged helix-like DNA-binding domain superfamily/Winged helix DNA-binding domain"/>
    <property type="match status" value="1"/>
</dbReference>
<dbReference type="RefSeq" id="WP_322186259.1">
    <property type="nucleotide sequence ID" value="NZ_JAXLPB010000002.1"/>
</dbReference>
<reference evidence="6 7" key="1">
    <citation type="submission" date="2023-12" db="EMBL/GenBank/DDBJ databases">
        <title>Description of Novel Strain Fulvimarina sp. 2208YS6-2-32 isolated from Uroteuthis (Photololigo) edulis.</title>
        <authorList>
            <person name="Park J.-S."/>
        </authorList>
    </citation>
    <scope>NUCLEOTIDE SEQUENCE [LARGE SCALE GENOMIC DNA]</scope>
    <source>
        <strain evidence="6 7">2208YS6-2-32</strain>
    </source>
</reference>
<dbReference type="SUPFAM" id="SSF46894">
    <property type="entry name" value="C-terminal effector domain of the bipartite response regulators"/>
    <property type="match status" value="1"/>
</dbReference>